<dbReference type="InterPro" id="IPR026258">
    <property type="entry name" value="SRP68"/>
</dbReference>
<proteinExistence type="inferred from homology"/>
<evidence type="ECO:0000256" key="8">
    <source>
        <dbReference type="ARBA" id="ARBA00023274"/>
    </source>
</evidence>
<dbReference type="GO" id="GO:0030942">
    <property type="term" value="F:endoplasmic reticulum signal peptide binding"/>
    <property type="evidence" value="ECO:0007669"/>
    <property type="project" value="InterPro"/>
</dbReference>
<keyword evidence="7" id="KW-0539">Nucleus</keyword>
<keyword evidence="6 10" id="KW-0733">Signal recognition particle</keyword>
<evidence type="ECO:0000256" key="1">
    <source>
        <dbReference type="ARBA" id="ARBA00004496"/>
    </source>
</evidence>
<name>A0A6A6GZN8_VIRVR</name>
<evidence type="ECO:0000256" key="11">
    <source>
        <dbReference type="SAM" id="MobiDB-lite"/>
    </source>
</evidence>
<dbReference type="GO" id="GO:0006614">
    <property type="term" value="P:SRP-dependent cotranslational protein targeting to membrane"/>
    <property type="evidence" value="ECO:0007669"/>
    <property type="project" value="InterPro"/>
</dbReference>
<gene>
    <name evidence="12" type="ORF">EV356DRAFT_526266</name>
</gene>
<dbReference type="GO" id="GO:0005786">
    <property type="term" value="C:signal recognition particle, endoplasmic reticulum targeting"/>
    <property type="evidence" value="ECO:0007669"/>
    <property type="project" value="UniProtKB-KW"/>
</dbReference>
<reference evidence="12" key="1">
    <citation type="journal article" date="2020" name="Stud. Mycol.">
        <title>101 Dothideomycetes genomes: a test case for predicting lifestyles and emergence of pathogens.</title>
        <authorList>
            <person name="Haridas S."/>
            <person name="Albert R."/>
            <person name="Binder M."/>
            <person name="Bloem J."/>
            <person name="Labutti K."/>
            <person name="Salamov A."/>
            <person name="Andreopoulos B."/>
            <person name="Baker S."/>
            <person name="Barry K."/>
            <person name="Bills G."/>
            <person name="Bluhm B."/>
            <person name="Cannon C."/>
            <person name="Castanera R."/>
            <person name="Culley D."/>
            <person name="Daum C."/>
            <person name="Ezra D."/>
            <person name="Gonzalez J."/>
            <person name="Henrissat B."/>
            <person name="Kuo A."/>
            <person name="Liang C."/>
            <person name="Lipzen A."/>
            <person name="Lutzoni F."/>
            <person name="Magnuson J."/>
            <person name="Mondo S."/>
            <person name="Nolan M."/>
            <person name="Ohm R."/>
            <person name="Pangilinan J."/>
            <person name="Park H.-J."/>
            <person name="Ramirez L."/>
            <person name="Alfaro M."/>
            <person name="Sun H."/>
            <person name="Tritt A."/>
            <person name="Yoshinaga Y."/>
            <person name="Zwiers L.-H."/>
            <person name="Turgeon B."/>
            <person name="Goodwin S."/>
            <person name="Spatafora J."/>
            <person name="Crous P."/>
            <person name="Grigoriev I."/>
        </authorList>
    </citation>
    <scope>NUCLEOTIDE SEQUENCE</scope>
    <source>
        <strain evidence="12">Tuck. ex Michener</strain>
    </source>
</reference>
<comment type="similarity">
    <text evidence="3 10">Belongs to the SRP68 family.</text>
</comment>
<evidence type="ECO:0000313" key="12">
    <source>
        <dbReference type="EMBL" id="KAF2231028.1"/>
    </source>
</evidence>
<keyword evidence="4 10" id="KW-0963">Cytoplasm</keyword>
<dbReference type="GO" id="GO:0005730">
    <property type="term" value="C:nucleolus"/>
    <property type="evidence" value="ECO:0007669"/>
    <property type="project" value="UniProtKB-SubCell"/>
</dbReference>
<dbReference type="EMBL" id="ML991832">
    <property type="protein sequence ID" value="KAF2231028.1"/>
    <property type="molecule type" value="Genomic_DNA"/>
</dbReference>
<dbReference type="PANTHER" id="PTHR12860">
    <property type="entry name" value="SIGNAL RECOGNITION PARTICLE 68 KDA PROTEIN"/>
    <property type="match status" value="1"/>
</dbReference>
<dbReference type="Pfam" id="PF16969">
    <property type="entry name" value="SRP68"/>
    <property type="match status" value="1"/>
</dbReference>
<dbReference type="Gene3D" id="1.10.3450.40">
    <property type="entry name" value="Signal recognition particle, SRP68 subunit, RNA-binding domain"/>
    <property type="match status" value="1"/>
</dbReference>
<evidence type="ECO:0000256" key="9">
    <source>
        <dbReference type="ARBA" id="ARBA00029498"/>
    </source>
</evidence>
<feature type="compositionally biased region" description="Basic and acidic residues" evidence="11">
    <location>
        <begin position="394"/>
        <end position="406"/>
    </location>
</feature>
<evidence type="ECO:0000256" key="3">
    <source>
        <dbReference type="ARBA" id="ARBA00009352"/>
    </source>
</evidence>
<keyword evidence="8 10" id="KW-0687">Ribonucleoprotein</keyword>
<dbReference type="GO" id="GO:0008312">
    <property type="term" value="F:7S RNA binding"/>
    <property type="evidence" value="ECO:0007669"/>
    <property type="project" value="InterPro"/>
</dbReference>
<dbReference type="AlphaFoldDB" id="A0A6A6GZN8"/>
<sequence length="635" mass="71288">MVITNFVFPRRDAALAIGDYNSYRIQLTRQLSSLRKKLGRSTPKHAKFNPKATVTAEDIGKNHEFVYLLLLSSERAWAHAMHMRSSHAEDQANGRITGSTRSHILSRLNKASKVAEKLMELLRDRDAAHTSELDLLEAEAYFFVLRGAEYFEKDHISEDGSINSWKSCLEENSAARVLYQSLLHDTKMELFKEVLAGTVDPSIRYAAYRLRISRTIPIANIAMRYFPKNRLDLTSRVSKLDPKALSEEKANKDGAISEDIPNNIAWRSRTANIADASIGQGLAAVETAAAHLDSFLSSPESKQRSRQDRAAAYDDVLIASQDTVDVTRRAIEELEREGVAEGDPRMQDLRVTDLAVNYALVGWRIGRYRILMGSDDGLSLPNEEPRFPTQSPNDGKDWRQRPESKGRKLARLRERVSLFDSILQSIDSIKELRGAARDAGFMKELEAQRSYFRALRCLNIAYSHELDAAHAEALALTARAHELLRGSASVLSKLAPAKRGPTTMDIPNDSFHNAEKTVGLLLQRYQAIVDLRQRSLESAQAFEKNQVFLPPLVQRVTEYPPLGAKLDLSHLVNYPPKLRPIPVKPIFLDVAWNYVDYPGRSKVEIANGSAKVSAQVAARTEEQKPAKKGWFGFGR</sequence>
<protein>
    <recommendedName>
        <fullName evidence="9 10">Signal recognition particle subunit SRP68</fullName>
        <shortName evidence="10">SRP68</shortName>
    </recommendedName>
</protein>
<accession>A0A6A6GZN8</accession>
<evidence type="ECO:0000256" key="10">
    <source>
        <dbReference type="PIRNR" id="PIRNR038995"/>
    </source>
</evidence>
<dbReference type="OrthoDB" id="10255118at2759"/>
<dbReference type="InterPro" id="IPR038253">
    <property type="entry name" value="SRP68_N_sf"/>
</dbReference>
<evidence type="ECO:0000256" key="5">
    <source>
        <dbReference type="ARBA" id="ARBA00022884"/>
    </source>
</evidence>
<dbReference type="PIRSF" id="PIRSF038995">
    <property type="entry name" value="SRP68"/>
    <property type="match status" value="1"/>
</dbReference>
<evidence type="ECO:0000256" key="7">
    <source>
        <dbReference type="ARBA" id="ARBA00023242"/>
    </source>
</evidence>
<feature type="region of interest" description="Disordered" evidence="11">
    <location>
        <begin position="381"/>
        <end position="406"/>
    </location>
</feature>
<evidence type="ECO:0000256" key="6">
    <source>
        <dbReference type="ARBA" id="ARBA00023135"/>
    </source>
</evidence>
<dbReference type="PANTHER" id="PTHR12860:SF0">
    <property type="entry name" value="SIGNAL RECOGNITION PARTICLE SUBUNIT SRP68"/>
    <property type="match status" value="1"/>
</dbReference>
<evidence type="ECO:0000256" key="4">
    <source>
        <dbReference type="ARBA" id="ARBA00022490"/>
    </source>
</evidence>
<dbReference type="GO" id="GO:0005047">
    <property type="term" value="F:signal recognition particle binding"/>
    <property type="evidence" value="ECO:0007669"/>
    <property type="project" value="InterPro"/>
</dbReference>
<dbReference type="Proteomes" id="UP000800092">
    <property type="component" value="Unassembled WGS sequence"/>
</dbReference>
<evidence type="ECO:0000256" key="2">
    <source>
        <dbReference type="ARBA" id="ARBA00004604"/>
    </source>
</evidence>
<dbReference type="CDD" id="cd15481">
    <property type="entry name" value="SRP68-RBD"/>
    <property type="match status" value="1"/>
</dbReference>
<organism evidence="12 13">
    <name type="scientific">Viridothelium virens</name>
    <name type="common">Speckled blister lichen</name>
    <name type="synonym">Trypethelium virens</name>
    <dbReference type="NCBI Taxonomy" id="1048519"/>
    <lineage>
        <taxon>Eukaryota</taxon>
        <taxon>Fungi</taxon>
        <taxon>Dikarya</taxon>
        <taxon>Ascomycota</taxon>
        <taxon>Pezizomycotina</taxon>
        <taxon>Dothideomycetes</taxon>
        <taxon>Dothideomycetes incertae sedis</taxon>
        <taxon>Trypetheliales</taxon>
        <taxon>Trypetheliaceae</taxon>
        <taxon>Viridothelium</taxon>
    </lineage>
</organism>
<comment type="function">
    <text evidence="10">Component of the signal recognition particle (SRP) complex, a ribonucleoprotein complex that mediates the cotranslational targeting of secretory and membrane proteins to the endoplasmic reticulum (ER). The SRP complex interacts with the signal sequence in nascent secretory and membrane proteins and directs them to the membrane of the ER.</text>
</comment>
<keyword evidence="13" id="KW-1185">Reference proteome</keyword>
<keyword evidence="5 10" id="KW-0694">RNA-binding</keyword>
<evidence type="ECO:0000313" key="13">
    <source>
        <dbReference type="Proteomes" id="UP000800092"/>
    </source>
</evidence>
<comment type="subcellular location">
    <subcellularLocation>
        <location evidence="1 10">Cytoplasm</location>
    </subcellularLocation>
    <subcellularLocation>
        <location evidence="2">Nucleus</location>
        <location evidence="2">Nucleolus</location>
    </subcellularLocation>
</comment>
<dbReference type="InterPro" id="IPR034652">
    <property type="entry name" value="SRP68-RBD"/>
</dbReference>